<feature type="repeat" description="WD" evidence="1">
    <location>
        <begin position="541"/>
        <end position="575"/>
    </location>
</feature>
<dbReference type="Proteomes" id="UP001186944">
    <property type="component" value="Unassembled WGS sequence"/>
</dbReference>
<dbReference type="AlphaFoldDB" id="A0AA88XU85"/>
<organism evidence="4 5">
    <name type="scientific">Pinctada imbricata</name>
    <name type="common">Atlantic pearl-oyster</name>
    <name type="synonym">Pinctada martensii</name>
    <dbReference type="NCBI Taxonomy" id="66713"/>
    <lineage>
        <taxon>Eukaryota</taxon>
        <taxon>Metazoa</taxon>
        <taxon>Spiralia</taxon>
        <taxon>Lophotrochozoa</taxon>
        <taxon>Mollusca</taxon>
        <taxon>Bivalvia</taxon>
        <taxon>Autobranchia</taxon>
        <taxon>Pteriomorphia</taxon>
        <taxon>Pterioida</taxon>
        <taxon>Pterioidea</taxon>
        <taxon>Pteriidae</taxon>
        <taxon>Pinctada</taxon>
    </lineage>
</organism>
<dbReference type="SUPFAM" id="SSF50998">
    <property type="entry name" value="Quinoprotein alcohol dehydrogenase-like"/>
    <property type="match status" value="1"/>
</dbReference>
<feature type="region of interest" description="Disordered" evidence="3">
    <location>
        <begin position="750"/>
        <end position="769"/>
    </location>
</feature>
<dbReference type="EMBL" id="VSWD01000010">
    <property type="protein sequence ID" value="KAK3091859.1"/>
    <property type="molecule type" value="Genomic_DNA"/>
</dbReference>
<evidence type="ECO:0000256" key="3">
    <source>
        <dbReference type="SAM" id="MobiDB-lite"/>
    </source>
</evidence>
<feature type="compositionally biased region" description="Basic and acidic residues" evidence="3">
    <location>
        <begin position="754"/>
        <end position="769"/>
    </location>
</feature>
<dbReference type="Gene3D" id="2.130.10.10">
    <property type="entry name" value="YVTN repeat-like/Quinoprotein amine dehydrogenase"/>
    <property type="match status" value="2"/>
</dbReference>
<dbReference type="PROSITE" id="PS50082">
    <property type="entry name" value="WD_REPEATS_2"/>
    <property type="match status" value="2"/>
</dbReference>
<keyword evidence="1" id="KW-0853">WD repeat</keyword>
<dbReference type="SMART" id="SM00320">
    <property type="entry name" value="WD40"/>
    <property type="match status" value="6"/>
</dbReference>
<proteinExistence type="predicted"/>
<feature type="coiled-coil region" evidence="2">
    <location>
        <begin position="1004"/>
        <end position="1070"/>
    </location>
</feature>
<dbReference type="Gene3D" id="1.10.287.1490">
    <property type="match status" value="1"/>
</dbReference>
<accession>A0AA88XU85</accession>
<dbReference type="FunFam" id="2.130.10.10:FF:000357">
    <property type="entry name" value="Cilia and flagella associated protein 57"/>
    <property type="match status" value="1"/>
</dbReference>
<comment type="caution">
    <text evidence="4">The sequence shown here is derived from an EMBL/GenBank/DDBJ whole genome shotgun (WGS) entry which is preliminary data.</text>
</comment>
<name>A0AA88XU85_PINIB</name>
<dbReference type="SUPFAM" id="SSF50978">
    <property type="entry name" value="WD40 repeat-like"/>
    <property type="match status" value="1"/>
</dbReference>
<dbReference type="InterPro" id="IPR011047">
    <property type="entry name" value="Quinoprotein_ADH-like_sf"/>
</dbReference>
<dbReference type="InterPro" id="IPR052993">
    <property type="entry name" value="CFA-57"/>
</dbReference>
<dbReference type="InterPro" id="IPR015943">
    <property type="entry name" value="WD40/YVTN_repeat-like_dom_sf"/>
</dbReference>
<protein>
    <submittedName>
        <fullName evidence="4">Uncharacterized protein</fullName>
    </submittedName>
</protein>
<evidence type="ECO:0000256" key="1">
    <source>
        <dbReference type="PROSITE-ProRule" id="PRU00221"/>
    </source>
</evidence>
<reference evidence="4" key="1">
    <citation type="submission" date="2019-08" db="EMBL/GenBank/DDBJ databases">
        <title>The improved chromosome-level genome for the pearl oyster Pinctada fucata martensii using PacBio sequencing and Hi-C.</title>
        <authorList>
            <person name="Zheng Z."/>
        </authorList>
    </citation>
    <scope>NUCLEOTIDE SEQUENCE</scope>
    <source>
        <strain evidence="4">ZZ-2019</strain>
        <tissue evidence="4">Adductor muscle</tissue>
    </source>
</reference>
<evidence type="ECO:0000256" key="2">
    <source>
        <dbReference type="SAM" id="Coils"/>
    </source>
</evidence>
<sequence length="1146" mass="131973">MSIAVAMARHIFGLKSGVSGNICYHDEQTIVYPAGANCILYNIDQKSQKFITGTPGTEGMTALTVSPNRRYVAIAEKGEKPIITIYDLHSLRKRKVLSSADVKANEYVSLAFSPDSKYLVAQGGKPDYTLLYWTWEKNKVMAVQKTSNPNTNAPVYQVSFNPQDNTQLCVVGNGIFKHFRYHEGSLKPFLNFQKMEAHNYLCHAWVSDERVIVGTDTGHLFLFEQGEAKNEFNLGLQHKDDKKTGDEEGDIQTIIPQVTAIVSYSKGFACACGPGTVHLFEKTDDKDFFKKTREIKIPPDSNSADPANAQRQTITCLTVSPSEETLVASTDHSQLYYITLPSADLGKSEGDQIHFETLAQSFHNGQILGLDVCIRKPLIATCSSDKSVRIWNYETCNLELYREFPEEAQSIALHPSGLYILCAFSNGGHLFAAVTSNIIQIYSTTTFENIANLKGHNGRVKSIVWFADDNGKTTFAVGSDKTLKEITLTESNVLRQIDSQETVLSSIAMSHSGRMLFAGTVKGTLWSLKFPLNTPGEWTEHQGHGTAITKMKITYDDQYLITVAEDASIVLWKIQDKDGRGLKRDKDFGWAEEILITKSDLEEKNTMMSDLKTRVEELKSENEYQLRLKDMSYNDKIKELTEKFIQEMEALKTKNQVLKTEKDKEEAKHEEEMQEVMDKHIKELQDLESANNQKLMLEYEKFQEMQSKMMKMQEEYEIKLAEKEESKMKDMERQTEYYETKLKEKIQQLEQLNDESREQNKEYEETKKQIEEDADREILDIKNNYEIQLRREREENLKLKGETGIMKKKFLSQQREIDDHKEEIKKYQQDVAKLNTEKEKMKKDIQGLRKEIVERDDTIQDKEKRIYDLKKKNQELEKFKFVLDYKIKELKKQIEPRENDIKAQKDTIQSMESELDRFSKQNTQLELSIKELTQKLKATDKEMHLEREKVHDIKAKLKQFKTDLHNCVGYIQDPKMLKETIKALYAKHVRDDIGESANVDADIQKEYSRQREHLERSVASLRKKLSKDSEIHRADNVRIMQENVSLIKEINDLRRELKIARTQIHDLEAAMGLHSKKNKQEGATIAMFTTKGPSALVQTDLEEKEKIIEMQKLEMGRLRQQMQELELGMGSRPPSGQKLQPIESTA</sequence>
<feature type="region of interest" description="Disordered" evidence="3">
    <location>
        <begin position="1126"/>
        <end position="1146"/>
    </location>
</feature>
<evidence type="ECO:0000313" key="5">
    <source>
        <dbReference type="Proteomes" id="UP001186944"/>
    </source>
</evidence>
<dbReference type="Pfam" id="PF00400">
    <property type="entry name" value="WD40"/>
    <property type="match status" value="3"/>
</dbReference>
<evidence type="ECO:0000313" key="4">
    <source>
        <dbReference type="EMBL" id="KAK3091859.1"/>
    </source>
</evidence>
<keyword evidence="2" id="KW-0175">Coiled coil</keyword>
<dbReference type="PANTHER" id="PTHR32215">
    <property type="entry name" value="CILIA- AND FLAGELLA-ASSOCIATED PROTEIN 57"/>
    <property type="match status" value="1"/>
</dbReference>
<dbReference type="InterPro" id="IPR001680">
    <property type="entry name" value="WD40_rpt"/>
</dbReference>
<gene>
    <name evidence="4" type="ORF">FSP39_023196</name>
</gene>
<dbReference type="PANTHER" id="PTHR32215:SF0">
    <property type="entry name" value="CILIA- AND FLAGELLA-ASSOCIATED PROTEIN 57"/>
    <property type="match status" value="1"/>
</dbReference>
<keyword evidence="5" id="KW-1185">Reference proteome</keyword>
<dbReference type="PROSITE" id="PS50294">
    <property type="entry name" value="WD_REPEATS_REGION"/>
    <property type="match status" value="1"/>
</dbReference>
<dbReference type="InterPro" id="IPR036322">
    <property type="entry name" value="WD40_repeat_dom_sf"/>
</dbReference>
<feature type="repeat" description="WD" evidence="1">
    <location>
        <begin position="360"/>
        <end position="395"/>
    </location>
</feature>